<gene>
    <name evidence="5" type="ORF">LEP1GSC083_1824</name>
</gene>
<dbReference type="InterPro" id="IPR041546">
    <property type="entry name" value="ClpA/ClpB_AAA_lid"/>
</dbReference>
<reference evidence="5 6" key="1">
    <citation type="submission" date="2013-01" db="EMBL/GenBank/DDBJ databases">
        <authorList>
            <person name="Harkins D.M."/>
            <person name="Durkin A.S."/>
            <person name="Brinkac L.M."/>
            <person name="Haft D.H."/>
            <person name="Selengut J.D."/>
            <person name="Sanka R."/>
            <person name="DePew J."/>
            <person name="Purushe J."/>
            <person name="Peacock S.J."/>
            <person name="Thaipadungpanit J."/>
            <person name="Wuthiekanun V.W."/>
            <person name="Day N.P."/>
            <person name="Vinetz J.M."/>
            <person name="Sutton G.G."/>
            <person name="Nierman W.C."/>
            <person name="Fouts D.E."/>
        </authorList>
    </citation>
    <scope>NUCLEOTIDE SEQUENCE [LARGE SCALE GENOMIC DNA]</scope>
    <source>
        <strain evidence="5 6">L0374</strain>
    </source>
</reference>
<dbReference type="SMART" id="SM00382">
    <property type="entry name" value="AAA"/>
    <property type="match status" value="1"/>
</dbReference>
<dbReference type="PANTHER" id="PTHR11638">
    <property type="entry name" value="ATP-DEPENDENT CLP PROTEASE"/>
    <property type="match status" value="1"/>
</dbReference>
<dbReference type="GO" id="GO:0005737">
    <property type="term" value="C:cytoplasm"/>
    <property type="evidence" value="ECO:0007669"/>
    <property type="project" value="TreeGrafter"/>
</dbReference>
<name>M6K7F8_LEPIR</name>
<sequence length="270" mass="29895">MAGEEGEKISDPLRAFCVDLTAKAKEGKLDPMVGREDELDRTIHILCRRRKNNPIFVGEAGVGKTSIVEGLAQRVVDGKVPEPLKNLKVYSLDMGLLLAGTKFRGEFEERLKNVVAQITAQEDHVLFIDEIHTIIGAGAVSGGSLDASNLLKPALSSGELRCIGTTTYKEFKTIFEKDHALSRRFQKVEVGEPSISETIEILKGLLEKYESFHKVKYSSSAVEQAAELSARYILDRKLPDKAIDLLDEAGARVRLRESGKKLSRFVKLKI</sequence>
<dbReference type="InterPro" id="IPR003959">
    <property type="entry name" value="ATPase_AAA_core"/>
</dbReference>
<dbReference type="Proteomes" id="UP000012137">
    <property type="component" value="Unassembled WGS sequence"/>
</dbReference>
<dbReference type="Pfam" id="PF17871">
    <property type="entry name" value="AAA_lid_9"/>
    <property type="match status" value="1"/>
</dbReference>
<dbReference type="EMBL" id="AHMZ02000099">
    <property type="protein sequence ID" value="EMN30051.1"/>
    <property type="molecule type" value="Genomic_DNA"/>
</dbReference>
<dbReference type="GO" id="GO:0005524">
    <property type="term" value="F:ATP binding"/>
    <property type="evidence" value="ECO:0007669"/>
    <property type="project" value="UniProtKB-KW"/>
</dbReference>
<dbReference type="InterPro" id="IPR003593">
    <property type="entry name" value="AAA+_ATPase"/>
</dbReference>
<dbReference type="CDD" id="cd00009">
    <property type="entry name" value="AAA"/>
    <property type="match status" value="1"/>
</dbReference>
<feature type="domain" description="AAA+ ATPase" evidence="4">
    <location>
        <begin position="50"/>
        <end position="196"/>
    </location>
</feature>
<protein>
    <submittedName>
        <fullName evidence="5">ATPase, AAA family</fullName>
    </submittedName>
</protein>
<dbReference type="PROSITE" id="PS00870">
    <property type="entry name" value="CLPAB_1"/>
    <property type="match status" value="1"/>
</dbReference>
<dbReference type="InterPro" id="IPR027417">
    <property type="entry name" value="P-loop_NTPase"/>
</dbReference>
<organism evidence="5 6">
    <name type="scientific">Leptospira interrogans serovar Pyrogenes str. L0374</name>
    <dbReference type="NCBI Taxonomy" id="1049928"/>
    <lineage>
        <taxon>Bacteria</taxon>
        <taxon>Pseudomonadati</taxon>
        <taxon>Spirochaetota</taxon>
        <taxon>Spirochaetia</taxon>
        <taxon>Leptospirales</taxon>
        <taxon>Leptospiraceae</taxon>
        <taxon>Leptospira</taxon>
    </lineage>
</organism>
<evidence type="ECO:0000259" key="4">
    <source>
        <dbReference type="SMART" id="SM00382"/>
    </source>
</evidence>
<comment type="caution">
    <text evidence="5">The sequence shown here is derived from an EMBL/GenBank/DDBJ whole genome shotgun (WGS) entry which is preliminary data.</text>
</comment>
<dbReference type="PANTHER" id="PTHR11638:SF111">
    <property type="entry name" value="ATP-DEPENDENT CLP PROTEASE ATP-BINDING SUBUNIT CLPA"/>
    <property type="match status" value="1"/>
</dbReference>
<dbReference type="GO" id="GO:0016887">
    <property type="term" value="F:ATP hydrolysis activity"/>
    <property type="evidence" value="ECO:0007669"/>
    <property type="project" value="InterPro"/>
</dbReference>
<evidence type="ECO:0000256" key="2">
    <source>
        <dbReference type="ARBA" id="ARBA00022840"/>
    </source>
</evidence>
<dbReference type="Pfam" id="PF00004">
    <property type="entry name" value="AAA"/>
    <property type="match status" value="1"/>
</dbReference>
<dbReference type="InterPro" id="IPR018368">
    <property type="entry name" value="ClpA/B_CS1"/>
</dbReference>
<dbReference type="SUPFAM" id="SSF52540">
    <property type="entry name" value="P-loop containing nucleoside triphosphate hydrolases"/>
    <property type="match status" value="1"/>
</dbReference>
<evidence type="ECO:0000313" key="5">
    <source>
        <dbReference type="EMBL" id="EMN30051.1"/>
    </source>
</evidence>
<dbReference type="InterPro" id="IPR050130">
    <property type="entry name" value="ClpA_ClpB"/>
</dbReference>
<proteinExistence type="predicted"/>
<accession>M6K7F8</accession>
<keyword evidence="3" id="KW-0143">Chaperone</keyword>
<dbReference type="Gene3D" id="3.40.50.300">
    <property type="entry name" value="P-loop containing nucleotide triphosphate hydrolases"/>
    <property type="match status" value="2"/>
</dbReference>
<keyword evidence="1" id="KW-0547">Nucleotide-binding</keyword>
<evidence type="ECO:0000256" key="3">
    <source>
        <dbReference type="ARBA" id="ARBA00023186"/>
    </source>
</evidence>
<evidence type="ECO:0000256" key="1">
    <source>
        <dbReference type="ARBA" id="ARBA00022741"/>
    </source>
</evidence>
<dbReference type="AlphaFoldDB" id="M6K7F8"/>
<keyword evidence="2" id="KW-0067">ATP-binding</keyword>
<evidence type="ECO:0000313" key="6">
    <source>
        <dbReference type="Proteomes" id="UP000012137"/>
    </source>
</evidence>
<dbReference type="GO" id="GO:0034605">
    <property type="term" value="P:cellular response to heat"/>
    <property type="evidence" value="ECO:0007669"/>
    <property type="project" value="TreeGrafter"/>
</dbReference>
<dbReference type="FunFam" id="3.40.50.300:FF:000010">
    <property type="entry name" value="Chaperone clpB 1, putative"/>
    <property type="match status" value="1"/>
</dbReference>